<dbReference type="GO" id="GO:0034715">
    <property type="term" value="C:pICln-Sm protein complex"/>
    <property type="evidence" value="ECO:0007669"/>
    <property type="project" value="TreeGrafter"/>
</dbReference>
<dbReference type="GO" id="GO:0005681">
    <property type="term" value="C:spliceosomal complex"/>
    <property type="evidence" value="ECO:0007669"/>
    <property type="project" value="TreeGrafter"/>
</dbReference>
<evidence type="ECO:0000256" key="2">
    <source>
        <dbReference type="ARBA" id="ARBA00004496"/>
    </source>
</evidence>
<keyword evidence="3" id="KW-0963">Cytoplasm</keyword>
<dbReference type="GO" id="GO:0000387">
    <property type="term" value="P:spliceosomal snRNP assembly"/>
    <property type="evidence" value="ECO:0007669"/>
    <property type="project" value="TreeGrafter"/>
</dbReference>
<feature type="compositionally biased region" description="Gly residues" evidence="5">
    <location>
        <begin position="210"/>
        <end position="225"/>
    </location>
</feature>
<proteinExistence type="predicted"/>
<accession>A0A9P4QX59</accession>
<evidence type="ECO:0000256" key="1">
    <source>
        <dbReference type="ARBA" id="ARBA00004123"/>
    </source>
</evidence>
<comment type="subcellular location">
    <subcellularLocation>
        <location evidence="2">Cytoplasm</location>
    </subcellularLocation>
    <subcellularLocation>
        <location evidence="1">Nucleus</location>
    </subcellularLocation>
</comment>
<sequence length="253" mass="27551">MAFHLLSTAPTDEDYTPLAQHQEQTPLTFFGGRPILYERASGLTLVVPKDKLDSDAAIAKFSFVEEGDNALVKDVDMWVNSENLAFFQSGPNSTGVAIPFPSIALHATMKWKDQIEALYMNLSLNDAEQVNDEDDILMLDIIVLPPKYDTVPEPECIKAIYTAMNTCADLHPDPNGSDVAEEEDMSAPGATGWITAENMDQYADEDGNFYIGGGEAGGEELGPGAGTVRPREDGDETNGVNGVDHEQKHQRTN</sequence>
<comment type="caution">
    <text evidence="6">The sequence shown here is derived from an EMBL/GenBank/DDBJ whole genome shotgun (WGS) entry which is preliminary data.</text>
</comment>
<keyword evidence="4" id="KW-0539">Nucleus</keyword>
<keyword evidence="7" id="KW-1185">Reference proteome</keyword>
<dbReference type="Proteomes" id="UP000799444">
    <property type="component" value="Unassembled WGS sequence"/>
</dbReference>
<evidence type="ECO:0000256" key="3">
    <source>
        <dbReference type="ARBA" id="ARBA00022490"/>
    </source>
</evidence>
<evidence type="ECO:0000313" key="7">
    <source>
        <dbReference type="Proteomes" id="UP000799444"/>
    </source>
</evidence>
<dbReference type="InterPro" id="IPR011993">
    <property type="entry name" value="PH-like_dom_sf"/>
</dbReference>
<dbReference type="EMBL" id="ML996149">
    <property type="protein sequence ID" value="KAF2734319.1"/>
    <property type="molecule type" value="Genomic_DNA"/>
</dbReference>
<protein>
    <submittedName>
        <fullName evidence="6">Uncharacterized protein</fullName>
    </submittedName>
</protein>
<gene>
    <name evidence="6" type="ORF">EJ04DRAFT_552741</name>
</gene>
<dbReference type="GO" id="GO:0045292">
    <property type="term" value="P:mRNA cis splicing, via spliceosome"/>
    <property type="evidence" value="ECO:0007669"/>
    <property type="project" value="TreeGrafter"/>
</dbReference>
<dbReference type="GO" id="GO:0005829">
    <property type="term" value="C:cytosol"/>
    <property type="evidence" value="ECO:0007669"/>
    <property type="project" value="TreeGrafter"/>
</dbReference>
<organism evidence="6 7">
    <name type="scientific">Polyplosphaeria fusca</name>
    <dbReference type="NCBI Taxonomy" id="682080"/>
    <lineage>
        <taxon>Eukaryota</taxon>
        <taxon>Fungi</taxon>
        <taxon>Dikarya</taxon>
        <taxon>Ascomycota</taxon>
        <taxon>Pezizomycotina</taxon>
        <taxon>Dothideomycetes</taxon>
        <taxon>Pleosporomycetidae</taxon>
        <taxon>Pleosporales</taxon>
        <taxon>Tetraplosphaeriaceae</taxon>
        <taxon>Polyplosphaeria</taxon>
    </lineage>
</organism>
<reference evidence="6" key="1">
    <citation type="journal article" date="2020" name="Stud. Mycol.">
        <title>101 Dothideomycetes genomes: a test case for predicting lifestyles and emergence of pathogens.</title>
        <authorList>
            <person name="Haridas S."/>
            <person name="Albert R."/>
            <person name="Binder M."/>
            <person name="Bloem J."/>
            <person name="Labutti K."/>
            <person name="Salamov A."/>
            <person name="Andreopoulos B."/>
            <person name="Baker S."/>
            <person name="Barry K."/>
            <person name="Bills G."/>
            <person name="Bluhm B."/>
            <person name="Cannon C."/>
            <person name="Castanera R."/>
            <person name="Culley D."/>
            <person name="Daum C."/>
            <person name="Ezra D."/>
            <person name="Gonzalez J."/>
            <person name="Henrissat B."/>
            <person name="Kuo A."/>
            <person name="Liang C."/>
            <person name="Lipzen A."/>
            <person name="Lutzoni F."/>
            <person name="Magnuson J."/>
            <person name="Mondo S."/>
            <person name="Nolan M."/>
            <person name="Ohm R."/>
            <person name="Pangilinan J."/>
            <person name="Park H.-J."/>
            <person name="Ramirez L."/>
            <person name="Alfaro M."/>
            <person name="Sun H."/>
            <person name="Tritt A."/>
            <person name="Yoshinaga Y."/>
            <person name="Zwiers L.-H."/>
            <person name="Turgeon B."/>
            <person name="Goodwin S."/>
            <person name="Spatafora J."/>
            <person name="Crous P."/>
            <person name="Grigoriev I."/>
        </authorList>
    </citation>
    <scope>NUCLEOTIDE SEQUENCE</scope>
    <source>
        <strain evidence="6">CBS 125425</strain>
    </source>
</reference>
<name>A0A9P4QX59_9PLEO</name>
<dbReference type="InterPro" id="IPR039924">
    <property type="entry name" value="ICln/Lot5/Saf5"/>
</dbReference>
<feature type="compositionally biased region" description="Basic and acidic residues" evidence="5">
    <location>
        <begin position="243"/>
        <end position="253"/>
    </location>
</feature>
<dbReference type="PANTHER" id="PTHR21399">
    <property type="entry name" value="CHLORIDE CONDUCTANCE REGULATORY PROTEIN ICLN"/>
    <property type="match status" value="1"/>
</dbReference>
<evidence type="ECO:0000256" key="5">
    <source>
        <dbReference type="SAM" id="MobiDB-lite"/>
    </source>
</evidence>
<feature type="region of interest" description="Disordered" evidence="5">
    <location>
        <begin position="205"/>
        <end position="253"/>
    </location>
</feature>
<dbReference type="OrthoDB" id="19714at2759"/>
<evidence type="ECO:0000313" key="6">
    <source>
        <dbReference type="EMBL" id="KAF2734319.1"/>
    </source>
</evidence>
<evidence type="ECO:0000256" key="4">
    <source>
        <dbReference type="ARBA" id="ARBA00023242"/>
    </source>
</evidence>
<dbReference type="AlphaFoldDB" id="A0A9P4QX59"/>
<dbReference type="PANTHER" id="PTHR21399:SF0">
    <property type="entry name" value="METHYLOSOME SUBUNIT PICLN"/>
    <property type="match status" value="1"/>
</dbReference>
<dbReference type="Pfam" id="PF03517">
    <property type="entry name" value="Voldacs"/>
    <property type="match status" value="1"/>
</dbReference>
<dbReference type="Gene3D" id="2.30.29.30">
    <property type="entry name" value="Pleckstrin-homology domain (PH domain)/Phosphotyrosine-binding domain (PTB)"/>
    <property type="match status" value="1"/>
</dbReference>